<gene>
    <name evidence="7" type="primary">ispD</name>
    <name evidence="8" type="ORF">XM47_08490</name>
</gene>
<keyword evidence="6 7" id="KW-0414">Isoprene biosynthesis</keyword>
<dbReference type="Proteomes" id="UP000037600">
    <property type="component" value="Unassembled WGS sequence"/>
</dbReference>
<dbReference type="GO" id="GO:0019288">
    <property type="term" value="P:isopentenyl diphosphate biosynthetic process, methylerythritol 4-phosphate pathway"/>
    <property type="evidence" value="ECO:0007669"/>
    <property type="project" value="UniProtKB-UniRule"/>
</dbReference>
<evidence type="ECO:0000313" key="8">
    <source>
        <dbReference type="EMBL" id="KMT65394.1"/>
    </source>
</evidence>
<feature type="site" description="Positions MEP for the nucleophilic attack" evidence="7">
    <location>
        <position position="216"/>
    </location>
</feature>
<comment type="caution">
    <text evidence="8">The sequence shown here is derived from an EMBL/GenBank/DDBJ whole genome shotgun (WGS) entry which is preliminary data.</text>
</comment>
<comment type="pathway">
    <text evidence="2 7">Isoprenoid biosynthesis; isopentenyl diphosphate biosynthesis via DXP pathway; isopentenyl diphosphate from 1-deoxy-D-xylulose 5-phosphate: step 2/6.</text>
</comment>
<evidence type="ECO:0000256" key="2">
    <source>
        <dbReference type="ARBA" id="ARBA00004787"/>
    </source>
</evidence>
<dbReference type="FunFam" id="3.90.550.10:FF:000003">
    <property type="entry name" value="2-C-methyl-D-erythritol 4-phosphate cytidylyltransferase"/>
    <property type="match status" value="1"/>
</dbReference>
<keyword evidence="4 7" id="KW-0808">Transferase</keyword>
<evidence type="ECO:0000313" key="9">
    <source>
        <dbReference type="Proteomes" id="UP000037600"/>
    </source>
</evidence>
<feature type="site" description="Positions MEP for the nucleophilic attack" evidence="7">
    <location>
        <position position="160"/>
    </location>
</feature>
<accession>A0A0J8GVQ5</accession>
<dbReference type="PATRIC" id="fig|1513271.3.peg.1730"/>
<dbReference type="SUPFAM" id="SSF53448">
    <property type="entry name" value="Nucleotide-diphospho-sugar transferases"/>
    <property type="match status" value="1"/>
</dbReference>
<feature type="site" description="Transition state stabilizer" evidence="7">
    <location>
        <position position="29"/>
    </location>
</feature>
<keyword evidence="5 7" id="KW-0548">Nucleotidyltransferase</keyword>
<dbReference type="UniPathway" id="UPA00056">
    <property type="reaction ID" value="UER00093"/>
</dbReference>
<dbReference type="NCBIfam" id="TIGR00453">
    <property type="entry name" value="ispD"/>
    <property type="match status" value="1"/>
</dbReference>
<dbReference type="PANTHER" id="PTHR32125:SF4">
    <property type="entry name" value="2-C-METHYL-D-ERYTHRITOL 4-PHOSPHATE CYTIDYLYLTRANSFERASE, CHLOROPLASTIC"/>
    <property type="match status" value="1"/>
</dbReference>
<comment type="similarity">
    <text evidence="3 7">Belongs to the IspD/TarI cytidylyltransferase family. IspD subfamily.</text>
</comment>
<evidence type="ECO:0000256" key="1">
    <source>
        <dbReference type="ARBA" id="ARBA00001282"/>
    </source>
</evidence>
<dbReference type="InterPro" id="IPR018294">
    <property type="entry name" value="ISPD_synthase_CS"/>
</dbReference>
<keyword evidence="9" id="KW-1185">Reference proteome</keyword>
<reference evidence="8 9" key="1">
    <citation type="submission" date="2015-04" db="EMBL/GenBank/DDBJ databases">
        <title>Draft Genome Sequence of the Novel Agar-Digesting Marine Bacterium Q1.</title>
        <authorList>
            <person name="Li Y."/>
            <person name="Li D."/>
            <person name="Chen G."/>
            <person name="Du Z."/>
        </authorList>
    </citation>
    <scope>NUCLEOTIDE SEQUENCE [LARGE SCALE GENOMIC DNA]</scope>
    <source>
        <strain evidence="8 9">Q1</strain>
    </source>
</reference>
<dbReference type="Gene3D" id="3.90.550.10">
    <property type="entry name" value="Spore Coat Polysaccharide Biosynthesis Protein SpsA, Chain A"/>
    <property type="match status" value="1"/>
</dbReference>
<dbReference type="GO" id="GO:0050518">
    <property type="term" value="F:2-C-methyl-D-erythritol 4-phosphate cytidylyltransferase activity"/>
    <property type="evidence" value="ECO:0007669"/>
    <property type="project" value="UniProtKB-UniRule"/>
</dbReference>
<dbReference type="InterPro" id="IPR001228">
    <property type="entry name" value="IspD"/>
</dbReference>
<protein>
    <recommendedName>
        <fullName evidence="7">2-C-methyl-D-erythritol 4-phosphate cytidylyltransferase</fullName>
        <ecNumber evidence="7">2.7.7.60</ecNumber>
    </recommendedName>
    <alternativeName>
        <fullName evidence="7">4-diphosphocytidyl-2C-methyl-D-erythritol synthase</fullName>
    </alternativeName>
    <alternativeName>
        <fullName evidence="7">MEP cytidylyltransferase</fullName>
        <shortName evidence="7">MCT</shortName>
    </alternativeName>
</protein>
<dbReference type="InterPro" id="IPR034683">
    <property type="entry name" value="IspD/TarI"/>
</dbReference>
<dbReference type="CDD" id="cd02516">
    <property type="entry name" value="CDP-ME_synthetase"/>
    <property type="match status" value="1"/>
</dbReference>
<dbReference type="Pfam" id="PF01128">
    <property type="entry name" value="IspD"/>
    <property type="match status" value="1"/>
</dbReference>
<evidence type="ECO:0000256" key="3">
    <source>
        <dbReference type="ARBA" id="ARBA00009789"/>
    </source>
</evidence>
<dbReference type="HAMAP" id="MF_00108">
    <property type="entry name" value="IspD"/>
    <property type="match status" value="1"/>
</dbReference>
<dbReference type="EC" id="2.7.7.60" evidence="7"/>
<organism evidence="8 9">
    <name type="scientific">Catenovulum maritimum</name>
    <dbReference type="NCBI Taxonomy" id="1513271"/>
    <lineage>
        <taxon>Bacteria</taxon>
        <taxon>Pseudomonadati</taxon>
        <taxon>Pseudomonadota</taxon>
        <taxon>Gammaproteobacteria</taxon>
        <taxon>Alteromonadales</taxon>
        <taxon>Alteromonadaceae</taxon>
        <taxon>Catenovulum</taxon>
    </lineage>
</organism>
<dbReference type="STRING" id="1513271.XM47_08490"/>
<comment type="function">
    <text evidence="7">Catalyzes the formation of 4-diphosphocytidyl-2-C-methyl-D-erythritol from CTP and 2-C-methyl-D-erythritol 4-phosphate (MEP).</text>
</comment>
<name>A0A0J8GVQ5_9ALTE</name>
<evidence type="ECO:0000256" key="6">
    <source>
        <dbReference type="ARBA" id="ARBA00023229"/>
    </source>
</evidence>
<dbReference type="PROSITE" id="PS01295">
    <property type="entry name" value="ISPD"/>
    <property type="match status" value="1"/>
</dbReference>
<dbReference type="InterPro" id="IPR050088">
    <property type="entry name" value="IspD/TarI_cytidylyltransf_bact"/>
</dbReference>
<evidence type="ECO:0000256" key="7">
    <source>
        <dbReference type="HAMAP-Rule" id="MF_00108"/>
    </source>
</evidence>
<evidence type="ECO:0000256" key="5">
    <source>
        <dbReference type="ARBA" id="ARBA00022695"/>
    </source>
</evidence>
<dbReference type="EMBL" id="LAZL01000011">
    <property type="protein sequence ID" value="KMT65394.1"/>
    <property type="molecule type" value="Genomic_DNA"/>
</dbReference>
<dbReference type="AlphaFoldDB" id="A0A0J8GVQ5"/>
<dbReference type="PANTHER" id="PTHR32125">
    <property type="entry name" value="2-C-METHYL-D-ERYTHRITOL 4-PHOSPHATE CYTIDYLYLTRANSFERASE, CHLOROPLASTIC"/>
    <property type="match status" value="1"/>
</dbReference>
<proteinExistence type="inferred from homology"/>
<feature type="site" description="Transition state stabilizer" evidence="7">
    <location>
        <position position="22"/>
    </location>
</feature>
<comment type="catalytic activity">
    <reaction evidence="1 7">
        <text>2-C-methyl-D-erythritol 4-phosphate + CTP + H(+) = 4-CDP-2-C-methyl-D-erythritol + diphosphate</text>
        <dbReference type="Rhea" id="RHEA:13429"/>
        <dbReference type="ChEBI" id="CHEBI:15378"/>
        <dbReference type="ChEBI" id="CHEBI:33019"/>
        <dbReference type="ChEBI" id="CHEBI:37563"/>
        <dbReference type="ChEBI" id="CHEBI:57823"/>
        <dbReference type="ChEBI" id="CHEBI:58262"/>
        <dbReference type="EC" id="2.7.7.60"/>
    </reaction>
</comment>
<dbReference type="InterPro" id="IPR029044">
    <property type="entry name" value="Nucleotide-diphossugar_trans"/>
</dbReference>
<dbReference type="OrthoDB" id="9806837at2"/>
<evidence type="ECO:0000256" key="4">
    <source>
        <dbReference type="ARBA" id="ARBA00022679"/>
    </source>
</evidence>
<sequence>MVNKVTTQNIIAVIPAAGVGRRMGANLPKQYLKILGKTILEHTILKLISVKQISRIVVAASKSDPYIADIIKPYSDVITLVEGGQERADSVLAGLNAIEASANTWVLVHDAARPCVLTADINNLISQCIKLERGGILASPVADTMKRDDGNLNISKTEQRKGMWHAYTPQMFKLLELKQAISKGLANQAEITDEASAMEYIGKPVLLVESNNCNIKVTRPDDLALAEFFLQKSIESNKE</sequence>